<sequence>MAQVPVACAPSPSFAPGPTAAGRFAPVPSPGAMAYGPLCQCAFMSYGPRIQQKAPPKSVERDLYDKPPPFNPPNGAEPPPPGAFTLMAFDMEEAKTDPVHAARSMTLDQPCVVFGSSQTHDGQVHDGHKTVLDQHACLYFAKGKWFIKAINGATYLESMTLHPWLRDAEGRPPKRYTSTNTRKIEAIQPMDLKRRLSREVCVFRLGESDRRFWVSGSLPLKDGEFEEDGGERKKERGERGERHEAPSRRERETRRSRSRSRRRRR</sequence>
<dbReference type="EMBL" id="HBEG01030133">
    <property type="protein sequence ID" value="CAD8367508.1"/>
    <property type="molecule type" value="Transcribed_RNA"/>
</dbReference>
<protein>
    <recommendedName>
        <fullName evidence="3">FHA domain-containing protein</fullName>
    </recommendedName>
</protein>
<feature type="region of interest" description="Disordered" evidence="1">
    <location>
        <begin position="52"/>
        <end position="80"/>
    </location>
</feature>
<feature type="compositionally biased region" description="Pro residues" evidence="1">
    <location>
        <begin position="66"/>
        <end position="80"/>
    </location>
</feature>
<name>A0A7S0ALA0_9DINO</name>
<gene>
    <name evidence="2" type="ORF">PBAH0796_LOCUS18424</name>
</gene>
<dbReference type="CDD" id="cd00060">
    <property type="entry name" value="FHA"/>
    <property type="match status" value="1"/>
</dbReference>
<dbReference type="AlphaFoldDB" id="A0A7S0ALA0"/>
<proteinExistence type="predicted"/>
<reference evidence="2" key="1">
    <citation type="submission" date="2021-01" db="EMBL/GenBank/DDBJ databases">
        <authorList>
            <person name="Corre E."/>
            <person name="Pelletier E."/>
            <person name="Niang G."/>
            <person name="Scheremetjew M."/>
            <person name="Finn R."/>
            <person name="Kale V."/>
            <person name="Holt S."/>
            <person name="Cochrane G."/>
            <person name="Meng A."/>
            <person name="Brown T."/>
            <person name="Cohen L."/>
        </authorList>
    </citation>
    <scope>NUCLEOTIDE SEQUENCE</scope>
    <source>
        <strain evidence="2">Pbaha01</strain>
    </source>
</reference>
<evidence type="ECO:0008006" key="3">
    <source>
        <dbReference type="Google" id="ProtNLM"/>
    </source>
</evidence>
<feature type="compositionally biased region" description="Basic and acidic residues" evidence="1">
    <location>
        <begin position="230"/>
        <end position="255"/>
    </location>
</feature>
<feature type="region of interest" description="Disordered" evidence="1">
    <location>
        <begin position="220"/>
        <end position="265"/>
    </location>
</feature>
<feature type="compositionally biased region" description="Basic residues" evidence="1">
    <location>
        <begin position="256"/>
        <end position="265"/>
    </location>
</feature>
<accession>A0A7S0ALA0</accession>
<evidence type="ECO:0000313" key="2">
    <source>
        <dbReference type="EMBL" id="CAD8367508.1"/>
    </source>
</evidence>
<evidence type="ECO:0000256" key="1">
    <source>
        <dbReference type="SAM" id="MobiDB-lite"/>
    </source>
</evidence>
<organism evidence="2">
    <name type="scientific">Pyrodinium bahamense</name>
    <dbReference type="NCBI Taxonomy" id="73915"/>
    <lineage>
        <taxon>Eukaryota</taxon>
        <taxon>Sar</taxon>
        <taxon>Alveolata</taxon>
        <taxon>Dinophyceae</taxon>
        <taxon>Gonyaulacales</taxon>
        <taxon>Pyrocystaceae</taxon>
        <taxon>Pyrodinium</taxon>
    </lineage>
</organism>